<accession>A0ABW7L9U5</accession>
<keyword evidence="2" id="KW-1185">Reference proteome</keyword>
<organism evidence="1 2">
    <name type="scientific">Burkholderia semiarida</name>
    <dbReference type="NCBI Taxonomy" id="2843303"/>
    <lineage>
        <taxon>Bacteria</taxon>
        <taxon>Pseudomonadati</taxon>
        <taxon>Pseudomonadota</taxon>
        <taxon>Betaproteobacteria</taxon>
        <taxon>Burkholderiales</taxon>
        <taxon>Burkholderiaceae</taxon>
        <taxon>Burkholderia</taxon>
        <taxon>Burkholderia cepacia complex</taxon>
    </lineage>
</organism>
<sequence length="99" mass="10876">MGILRCPGCDRRAARADDPAHQAIVGTRRIFVPRAVAPAEVEEIFEFPFAALLNPDLPRQYADGKRAGGWYWADQPRDIRGVTAFILKSLAGLALDAAR</sequence>
<gene>
    <name evidence="1" type="ORF">ACGTRS_26825</name>
</gene>
<evidence type="ECO:0000313" key="2">
    <source>
        <dbReference type="Proteomes" id="UP001609186"/>
    </source>
</evidence>
<proteinExistence type="predicted"/>
<protein>
    <submittedName>
        <fullName evidence="1">Uncharacterized protein</fullName>
    </submittedName>
</protein>
<dbReference type="Proteomes" id="UP001609186">
    <property type="component" value="Unassembled WGS sequence"/>
</dbReference>
<comment type="caution">
    <text evidence="1">The sequence shown here is derived from an EMBL/GenBank/DDBJ whole genome shotgun (WGS) entry which is preliminary data.</text>
</comment>
<dbReference type="EMBL" id="JBIMPM010000042">
    <property type="protein sequence ID" value="MFH5254852.1"/>
    <property type="molecule type" value="Genomic_DNA"/>
</dbReference>
<name>A0ABW7L9U5_9BURK</name>
<reference evidence="1 2" key="1">
    <citation type="submission" date="2024-10" db="EMBL/GenBank/DDBJ databases">
        <title>Burkholderia semiarida in Mexico.</title>
        <authorList>
            <person name="Estrada P."/>
        </authorList>
    </citation>
    <scope>NUCLEOTIDE SEQUENCE [LARGE SCALE GENOMIC DNA]</scope>
    <source>
        <strain evidence="1 2">CLM7-1</strain>
    </source>
</reference>
<evidence type="ECO:0000313" key="1">
    <source>
        <dbReference type="EMBL" id="MFH5254852.1"/>
    </source>
</evidence>